<reference evidence="2 3" key="1">
    <citation type="journal article" date="2018" name="Nat. Ecol. Evol.">
        <title>Pezizomycetes genomes reveal the molecular basis of ectomycorrhizal truffle lifestyle.</title>
        <authorList>
            <person name="Murat C."/>
            <person name="Payen T."/>
            <person name="Noel B."/>
            <person name="Kuo A."/>
            <person name="Morin E."/>
            <person name="Chen J."/>
            <person name="Kohler A."/>
            <person name="Krizsan K."/>
            <person name="Balestrini R."/>
            <person name="Da Silva C."/>
            <person name="Montanini B."/>
            <person name="Hainaut M."/>
            <person name="Levati E."/>
            <person name="Barry K.W."/>
            <person name="Belfiori B."/>
            <person name="Cichocki N."/>
            <person name="Clum A."/>
            <person name="Dockter R.B."/>
            <person name="Fauchery L."/>
            <person name="Guy J."/>
            <person name="Iotti M."/>
            <person name="Le Tacon F."/>
            <person name="Lindquist E.A."/>
            <person name="Lipzen A."/>
            <person name="Malagnac F."/>
            <person name="Mello A."/>
            <person name="Molinier V."/>
            <person name="Miyauchi S."/>
            <person name="Poulain J."/>
            <person name="Riccioni C."/>
            <person name="Rubini A."/>
            <person name="Sitrit Y."/>
            <person name="Splivallo R."/>
            <person name="Traeger S."/>
            <person name="Wang M."/>
            <person name="Zifcakova L."/>
            <person name="Wipf D."/>
            <person name="Zambonelli A."/>
            <person name="Paolocci F."/>
            <person name="Nowrousian M."/>
            <person name="Ottonello S."/>
            <person name="Baldrian P."/>
            <person name="Spatafora J.W."/>
            <person name="Henrissat B."/>
            <person name="Nagy L.G."/>
            <person name="Aury J.M."/>
            <person name="Wincker P."/>
            <person name="Grigoriev I.V."/>
            <person name="Bonfante P."/>
            <person name="Martin F.M."/>
        </authorList>
    </citation>
    <scope>NUCLEOTIDE SEQUENCE [LARGE SCALE GENOMIC DNA]</scope>
    <source>
        <strain evidence="2 3">120613-1</strain>
    </source>
</reference>
<keyword evidence="1" id="KW-0472">Membrane</keyword>
<gene>
    <name evidence="2" type="ORF">L873DRAFT_1492893</name>
</gene>
<accession>A0A3N4JA34</accession>
<sequence length="50" mass="5746">MVNGYREGLLLNDFIVNELAHTSVLLYSIVIFKCTKLVFHVYDIKMTIGL</sequence>
<name>A0A3N4JA34_9PEZI</name>
<dbReference type="Proteomes" id="UP000276215">
    <property type="component" value="Unassembled WGS sequence"/>
</dbReference>
<keyword evidence="3" id="KW-1185">Reference proteome</keyword>
<organism evidence="2 3">
    <name type="scientific">Choiromyces venosus 120613-1</name>
    <dbReference type="NCBI Taxonomy" id="1336337"/>
    <lineage>
        <taxon>Eukaryota</taxon>
        <taxon>Fungi</taxon>
        <taxon>Dikarya</taxon>
        <taxon>Ascomycota</taxon>
        <taxon>Pezizomycotina</taxon>
        <taxon>Pezizomycetes</taxon>
        <taxon>Pezizales</taxon>
        <taxon>Tuberaceae</taxon>
        <taxon>Choiromyces</taxon>
    </lineage>
</organism>
<feature type="transmembrane region" description="Helical" evidence="1">
    <location>
        <begin position="20"/>
        <end position="42"/>
    </location>
</feature>
<proteinExistence type="predicted"/>
<protein>
    <submittedName>
        <fullName evidence="2">Uncharacterized protein</fullName>
    </submittedName>
</protein>
<keyword evidence="1" id="KW-1133">Transmembrane helix</keyword>
<evidence type="ECO:0000256" key="1">
    <source>
        <dbReference type="SAM" id="Phobius"/>
    </source>
</evidence>
<dbReference type="AlphaFoldDB" id="A0A3N4JA34"/>
<keyword evidence="1" id="KW-0812">Transmembrane</keyword>
<evidence type="ECO:0000313" key="2">
    <source>
        <dbReference type="EMBL" id="RPA93878.1"/>
    </source>
</evidence>
<evidence type="ECO:0000313" key="3">
    <source>
        <dbReference type="Proteomes" id="UP000276215"/>
    </source>
</evidence>
<dbReference type="EMBL" id="ML120445">
    <property type="protein sequence ID" value="RPA93878.1"/>
    <property type="molecule type" value="Genomic_DNA"/>
</dbReference>